<feature type="chain" id="PRO_5020449150" description="DNA topoisomerase (ATP-hydrolyzing)" evidence="9">
    <location>
        <begin position="24"/>
        <end position="338"/>
    </location>
</feature>
<keyword evidence="9" id="KW-0732">Signal</keyword>
<dbReference type="InterPro" id="IPR000719">
    <property type="entry name" value="Prot_kinase_dom"/>
</dbReference>
<dbReference type="InterPro" id="IPR000195">
    <property type="entry name" value="Rab-GAP-TBC_dom"/>
</dbReference>
<dbReference type="AlphaFoldDB" id="A0A4S4CYT8"/>
<dbReference type="PROSITE" id="PS50011">
    <property type="entry name" value="PROTEIN_KINASE_DOM"/>
    <property type="match status" value="1"/>
</dbReference>
<evidence type="ECO:0000256" key="2">
    <source>
        <dbReference type="ARBA" id="ARBA00010708"/>
    </source>
</evidence>
<feature type="domain" description="Protein kinase" evidence="10">
    <location>
        <begin position="160"/>
        <end position="338"/>
    </location>
</feature>
<dbReference type="SUPFAM" id="SSF55874">
    <property type="entry name" value="ATPase domain of HSP90 chaperone/DNA topoisomerase II/histidine kinase"/>
    <property type="match status" value="1"/>
</dbReference>
<evidence type="ECO:0000256" key="7">
    <source>
        <dbReference type="ARBA" id="ARBA00023125"/>
    </source>
</evidence>
<dbReference type="Gene3D" id="1.10.8.270">
    <property type="entry name" value="putative rabgap domain of human tbc1 domain family member 14 like domains"/>
    <property type="match status" value="1"/>
</dbReference>
<comment type="caution">
    <text evidence="11">The sequence shown here is derived from an EMBL/GenBank/DDBJ whole genome shotgun (WGS) entry which is preliminary data.</text>
</comment>
<dbReference type="Gene3D" id="1.10.510.10">
    <property type="entry name" value="Transferase(Phosphotransferase) domain 1"/>
    <property type="match status" value="1"/>
</dbReference>
<dbReference type="SUPFAM" id="SSF56112">
    <property type="entry name" value="Protein kinase-like (PK-like)"/>
    <property type="match status" value="1"/>
</dbReference>
<dbReference type="GO" id="GO:0003918">
    <property type="term" value="F:DNA topoisomerase type II (double strand cut, ATP-hydrolyzing) activity"/>
    <property type="evidence" value="ECO:0007669"/>
    <property type="project" value="UniProtKB-EC"/>
</dbReference>
<keyword evidence="5" id="KW-0067">ATP-binding</keyword>
<evidence type="ECO:0000256" key="8">
    <source>
        <dbReference type="ARBA" id="ARBA00023235"/>
    </source>
</evidence>
<protein>
    <recommendedName>
        <fullName evidence="3">DNA topoisomerase (ATP-hydrolyzing)</fullName>
        <ecNumber evidence="3">5.6.2.2</ecNumber>
    </recommendedName>
</protein>
<dbReference type="GO" id="GO:0006265">
    <property type="term" value="P:DNA topological change"/>
    <property type="evidence" value="ECO:0007669"/>
    <property type="project" value="InterPro"/>
</dbReference>
<keyword evidence="8" id="KW-0413">Isomerase</keyword>
<evidence type="ECO:0000256" key="9">
    <source>
        <dbReference type="SAM" id="SignalP"/>
    </source>
</evidence>
<dbReference type="STRING" id="542762.A0A4S4CYT8"/>
<dbReference type="Gene3D" id="3.30.565.10">
    <property type="entry name" value="Histidine kinase-like ATPase, C-terminal domain"/>
    <property type="match status" value="1"/>
</dbReference>
<comment type="similarity">
    <text evidence="2">Belongs to the type II topoisomerase GyrB family.</text>
</comment>
<keyword evidence="7" id="KW-0238">DNA-binding</keyword>
<dbReference type="InterPro" id="IPR008271">
    <property type="entry name" value="Ser/Thr_kinase_AS"/>
</dbReference>
<keyword evidence="6" id="KW-0799">Topoisomerase</keyword>
<organism evidence="11 12">
    <name type="scientific">Camellia sinensis var. sinensis</name>
    <name type="common">China tea</name>
    <dbReference type="NCBI Taxonomy" id="542762"/>
    <lineage>
        <taxon>Eukaryota</taxon>
        <taxon>Viridiplantae</taxon>
        <taxon>Streptophyta</taxon>
        <taxon>Embryophyta</taxon>
        <taxon>Tracheophyta</taxon>
        <taxon>Spermatophyta</taxon>
        <taxon>Magnoliopsida</taxon>
        <taxon>eudicotyledons</taxon>
        <taxon>Gunneridae</taxon>
        <taxon>Pentapetalae</taxon>
        <taxon>asterids</taxon>
        <taxon>Ericales</taxon>
        <taxon>Theaceae</taxon>
        <taxon>Camellia</taxon>
    </lineage>
</organism>
<dbReference type="PANTHER" id="PTHR45866">
    <property type="entry name" value="DNA GYRASE/TOPOISOMERASE SUBUNIT B"/>
    <property type="match status" value="1"/>
</dbReference>
<dbReference type="SUPFAM" id="SSF47923">
    <property type="entry name" value="Ypt/Rab-GAP domain of gyp1p"/>
    <property type="match status" value="1"/>
</dbReference>
<dbReference type="EMBL" id="SDRB02013850">
    <property type="protein sequence ID" value="THF93865.1"/>
    <property type="molecule type" value="Genomic_DNA"/>
</dbReference>
<dbReference type="PANTHER" id="PTHR45866:SF1">
    <property type="entry name" value="DNA GYRASE SUBUNIT B, MITOCHONDRIAL"/>
    <property type="match status" value="1"/>
</dbReference>
<evidence type="ECO:0000256" key="6">
    <source>
        <dbReference type="ARBA" id="ARBA00023029"/>
    </source>
</evidence>
<feature type="signal peptide" evidence="9">
    <location>
        <begin position="1"/>
        <end position="23"/>
    </location>
</feature>
<dbReference type="GO" id="GO:0003677">
    <property type="term" value="F:DNA binding"/>
    <property type="evidence" value="ECO:0007669"/>
    <property type="project" value="UniProtKB-KW"/>
</dbReference>
<dbReference type="SMART" id="SM00433">
    <property type="entry name" value="TOP2c"/>
    <property type="match status" value="1"/>
</dbReference>
<dbReference type="InterPro" id="IPR011009">
    <property type="entry name" value="Kinase-like_dom_sf"/>
</dbReference>
<sequence>MICRSFGACLVLAVSFFPGGKFGGLSSGYSVSGGLHSVGLSVVNALSEALEVIVWRDGKEYQQKYSRGKPVTTLICHELPDESKDRQGTHIKFWPDKEVFTTAIQFDYPTIAGRIRELAFLNPELLECGDVVYLNLMSAYSEICWIILMAQYAVLKEECHQLFPIVGSGRFITAPVITEDGDPIQDPIVLLEANPDKGLATVSQENGNVDNFKSAISLDVVRTDRTLVFYEKQENLSKLWDIHAVYAWFDIDVGYCQGPGILMDNGNENCNEEIVRIEYVHSKGFLHRDIKPDNFLMGLGRKANQVYIIDFGLAKRYRDPTTRRHIPYRHTFDNQVHA</sequence>
<keyword evidence="4" id="KW-0547">Nucleotide-binding</keyword>
<dbReference type="Pfam" id="PF00069">
    <property type="entry name" value="Pkinase"/>
    <property type="match status" value="1"/>
</dbReference>
<reference evidence="11 12" key="1">
    <citation type="journal article" date="2018" name="Proc. Natl. Acad. Sci. U.S.A.">
        <title>Draft genome sequence of Camellia sinensis var. sinensis provides insights into the evolution of the tea genome and tea quality.</title>
        <authorList>
            <person name="Wei C."/>
            <person name="Yang H."/>
            <person name="Wang S."/>
            <person name="Zhao J."/>
            <person name="Liu C."/>
            <person name="Gao L."/>
            <person name="Xia E."/>
            <person name="Lu Y."/>
            <person name="Tai Y."/>
            <person name="She G."/>
            <person name="Sun J."/>
            <person name="Cao H."/>
            <person name="Tong W."/>
            <person name="Gao Q."/>
            <person name="Li Y."/>
            <person name="Deng W."/>
            <person name="Jiang X."/>
            <person name="Wang W."/>
            <person name="Chen Q."/>
            <person name="Zhang S."/>
            <person name="Li H."/>
            <person name="Wu J."/>
            <person name="Wang P."/>
            <person name="Li P."/>
            <person name="Shi C."/>
            <person name="Zheng F."/>
            <person name="Jian J."/>
            <person name="Huang B."/>
            <person name="Shan D."/>
            <person name="Shi M."/>
            <person name="Fang C."/>
            <person name="Yue Y."/>
            <person name="Li F."/>
            <person name="Li D."/>
            <person name="Wei S."/>
            <person name="Han B."/>
            <person name="Jiang C."/>
            <person name="Yin Y."/>
            <person name="Xia T."/>
            <person name="Zhang Z."/>
            <person name="Bennetzen J.L."/>
            <person name="Zhao S."/>
            <person name="Wan X."/>
        </authorList>
    </citation>
    <scope>NUCLEOTIDE SEQUENCE [LARGE SCALE GENOMIC DNA]</scope>
    <source>
        <strain evidence="12">cv. Shuchazao</strain>
        <tissue evidence="11">Leaf</tissue>
    </source>
</reference>
<dbReference type="PROSITE" id="PS00108">
    <property type="entry name" value="PROTEIN_KINASE_ST"/>
    <property type="match status" value="1"/>
</dbReference>
<evidence type="ECO:0000313" key="11">
    <source>
        <dbReference type="EMBL" id="THF93865.1"/>
    </source>
</evidence>
<evidence type="ECO:0000259" key="10">
    <source>
        <dbReference type="PROSITE" id="PS50011"/>
    </source>
</evidence>
<comment type="catalytic activity">
    <reaction evidence="1">
        <text>ATP-dependent breakage, passage and rejoining of double-stranded DNA.</text>
        <dbReference type="EC" id="5.6.2.2"/>
    </reaction>
</comment>
<keyword evidence="12" id="KW-1185">Reference proteome</keyword>
<evidence type="ECO:0000256" key="3">
    <source>
        <dbReference type="ARBA" id="ARBA00012895"/>
    </source>
</evidence>
<dbReference type="GO" id="GO:0005524">
    <property type="term" value="F:ATP binding"/>
    <property type="evidence" value="ECO:0007669"/>
    <property type="project" value="UniProtKB-KW"/>
</dbReference>
<dbReference type="InterPro" id="IPR035969">
    <property type="entry name" value="Rab-GAP_TBC_sf"/>
</dbReference>
<accession>A0A4S4CYT8</accession>
<evidence type="ECO:0000256" key="5">
    <source>
        <dbReference type="ARBA" id="ARBA00022840"/>
    </source>
</evidence>
<evidence type="ECO:0000256" key="1">
    <source>
        <dbReference type="ARBA" id="ARBA00000185"/>
    </source>
</evidence>
<dbReference type="Pfam" id="PF00566">
    <property type="entry name" value="RabGAP-TBC"/>
    <property type="match status" value="1"/>
</dbReference>
<evidence type="ECO:0000313" key="12">
    <source>
        <dbReference type="Proteomes" id="UP000306102"/>
    </source>
</evidence>
<proteinExistence type="inferred from homology"/>
<dbReference type="GO" id="GO:0004672">
    <property type="term" value="F:protein kinase activity"/>
    <property type="evidence" value="ECO:0007669"/>
    <property type="project" value="InterPro"/>
</dbReference>
<dbReference type="InterPro" id="IPR001241">
    <property type="entry name" value="Topo_IIA"/>
</dbReference>
<evidence type="ECO:0000256" key="4">
    <source>
        <dbReference type="ARBA" id="ARBA00022741"/>
    </source>
</evidence>
<gene>
    <name evidence="11" type="ORF">TEA_025365</name>
</gene>
<dbReference type="EC" id="5.6.2.2" evidence="3"/>
<dbReference type="Proteomes" id="UP000306102">
    <property type="component" value="Unassembled WGS sequence"/>
</dbReference>
<name>A0A4S4CYT8_CAMSN</name>
<dbReference type="InterPro" id="IPR036890">
    <property type="entry name" value="HATPase_C_sf"/>
</dbReference>